<dbReference type="EMBL" id="JAGGJU010000016">
    <property type="protein sequence ID" value="MBP1853222.1"/>
    <property type="molecule type" value="Genomic_DNA"/>
</dbReference>
<evidence type="ECO:0000256" key="1">
    <source>
        <dbReference type="SAM" id="MobiDB-lite"/>
    </source>
</evidence>
<sequence>MRDIADFGAVPGDPGAVDLSLFGCWPADARCGQRAWSGGTVSATGDPSGTGRAAALQARTERAARRVALELKSADSPSPAESLALLLNQLTVEMRDQFAVFRRLRTEAQATLVSDRSDGDAAAEGPVESAAAKLARADIKAATDAMSLIVRTLEKIDGLQRQVARDRAEAAHRAGMEGDDASVRTRLEALIERRVAERLAKRIAEGAASAAAQDRDRAGPPGAAQDGASERQQPAMTGAGPPG</sequence>
<reference evidence="2 3" key="1">
    <citation type="submission" date="2021-03" db="EMBL/GenBank/DDBJ databases">
        <title>Genomic Encyclopedia of Type Strains, Phase IV (KMG-IV): sequencing the most valuable type-strain genomes for metagenomic binning, comparative biology and taxonomic classification.</title>
        <authorList>
            <person name="Goeker M."/>
        </authorList>
    </citation>
    <scope>NUCLEOTIDE SEQUENCE [LARGE SCALE GENOMIC DNA]</scope>
    <source>
        <strain evidence="2 3">DSM 21600</strain>
    </source>
</reference>
<organism evidence="2 3">
    <name type="scientific">Rhizobium halophytocola</name>
    <dbReference type="NCBI Taxonomy" id="735519"/>
    <lineage>
        <taxon>Bacteria</taxon>
        <taxon>Pseudomonadati</taxon>
        <taxon>Pseudomonadota</taxon>
        <taxon>Alphaproteobacteria</taxon>
        <taxon>Hyphomicrobiales</taxon>
        <taxon>Rhizobiaceae</taxon>
        <taxon>Rhizobium/Agrobacterium group</taxon>
        <taxon>Rhizobium</taxon>
    </lineage>
</organism>
<keyword evidence="3" id="KW-1185">Reference proteome</keyword>
<feature type="region of interest" description="Disordered" evidence="1">
    <location>
        <begin position="204"/>
        <end position="243"/>
    </location>
</feature>
<proteinExistence type="predicted"/>
<comment type="caution">
    <text evidence="2">The sequence shown here is derived from an EMBL/GenBank/DDBJ whole genome shotgun (WGS) entry which is preliminary data.</text>
</comment>
<evidence type="ECO:0000313" key="2">
    <source>
        <dbReference type="EMBL" id="MBP1853222.1"/>
    </source>
</evidence>
<dbReference type="RefSeq" id="WP_209948841.1">
    <property type="nucleotide sequence ID" value="NZ_JAGGJU010000016.1"/>
</dbReference>
<name>A0ABS4E5L2_9HYPH</name>
<protein>
    <submittedName>
        <fullName evidence="2">Uncharacterized protein</fullName>
    </submittedName>
</protein>
<accession>A0ABS4E5L2</accession>
<dbReference type="Proteomes" id="UP000759443">
    <property type="component" value="Unassembled WGS sequence"/>
</dbReference>
<evidence type="ECO:0000313" key="3">
    <source>
        <dbReference type="Proteomes" id="UP000759443"/>
    </source>
</evidence>
<gene>
    <name evidence="2" type="ORF">J2Z17_004683</name>
</gene>